<reference evidence="3" key="1">
    <citation type="submission" date="2015-09" db="EMBL/GenBank/DDBJ databases">
        <authorList>
            <consortium name="Pathogen Informatics"/>
        </authorList>
    </citation>
    <scope>NUCLEOTIDE SEQUENCE [LARGE SCALE GENOMIC DNA]</scope>
    <source>
        <strain evidence="3">Lake Konstanz</strain>
    </source>
</reference>
<feature type="compositionally biased region" description="Low complexity" evidence="1">
    <location>
        <begin position="124"/>
        <end position="161"/>
    </location>
</feature>
<dbReference type="Gene3D" id="2.120.10.30">
    <property type="entry name" value="TolB, C-terminal domain"/>
    <property type="match status" value="1"/>
</dbReference>
<sequence>MIVSLAGGNSTSDFADGVGFNARFDRPQGITLNWNESALIIADCYNQRIRHMEIASRNVTTLAGNGSVGIVDGPGLAATFEYPYGAKWHCVASSNRCGVLVADSANNAIRFDWPKLTATFSKDTTSGSVTEETTSPTQSTTRSASVTSSLTYTTSTTKNVSLSGSLPAGRTASPSTSATRTDDSRSHTPAFHCALLLSDGATSAGTLEQFNANAPEEVVALAPANGTLLAAPVSRSAVLRNPPLAVNLSFFLGGTIRRGLQDAWRPTRVMLNVLPADASFPLLTAAVPFTTESIVTLYRNETLVLLLYPPNSKSPPRWLPSSLSTFRDVTLVLQLTIRCPTDESATSDVIGGAVPRAGALESEVKSLSIVAQYSALFSVPVIGGAVGRMLSVRHLALCDGSDVTEGMLLW</sequence>
<evidence type="ECO:0000313" key="2">
    <source>
        <dbReference type="EMBL" id="CUI14948.1"/>
    </source>
</evidence>
<name>A0A0S4KKR6_BODSA</name>
<dbReference type="OrthoDB" id="273823at2759"/>
<dbReference type="VEuPathDB" id="TriTrypDB:BSAL_21330"/>
<evidence type="ECO:0000313" key="3">
    <source>
        <dbReference type="Proteomes" id="UP000051952"/>
    </source>
</evidence>
<dbReference type="EMBL" id="CYKH01001741">
    <property type="protein sequence ID" value="CUI14948.1"/>
    <property type="molecule type" value="Genomic_DNA"/>
</dbReference>
<dbReference type="SUPFAM" id="SSF63829">
    <property type="entry name" value="Calcium-dependent phosphotriesterase"/>
    <property type="match status" value="1"/>
</dbReference>
<dbReference type="Proteomes" id="UP000051952">
    <property type="component" value="Unassembled WGS sequence"/>
</dbReference>
<dbReference type="InterPro" id="IPR011042">
    <property type="entry name" value="6-blade_b-propeller_TolB-like"/>
</dbReference>
<accession>A0A0S4KKR6</accession>
<dbReference type="PANTHER" id="PTHR46388:SF2">
    <property type="entry name" value="NHL REPEAT-CONTAINING PROTEIN 2"/>
    <property type="match status" value="1"/>
</dbReference>
<feature type="compositionally biased region" description="Low complexity" evidence="1">
    <location>
        <begin position="170"/>
        <end position="179"/>
    </location>
</feature>
<proteinExistence type="predicted"/>
<gene>
    <name evidence="2" type="ORF">BSAL_21330</name>
</gene>
<protein>
    <submittedName>
        <fullName evidence="2">Uncharacterized protein</fullName>
    </submittedName>
</protein>
<dbReference type="AlphaFoldDB" id="A0A0S4KKR6"/>
<dbReference type="PANTHER" id="PTHR46388">
    <property type="entry name" value="NHL REPEAT-CONTAINING PROTEIN 2"/>
    <property type="match status" value="1"/>
</dbReference>
<feature type="region of interest" description="Disordered" evidence="1">
    <location>
        <begin position="122"/>
        <end position="186"/>
    </location>
</feature>
<organism evidence="2 3">
    <name type="scientific">Bodo saltans</name>
    <name type="common">Flagellated protozoan</name>
    <dbReference type="NCBI Taxonomy" id="75058"/>
    <lineage>
        <taxon>Eukaryota</taxon>
        <taxon>Discoba</taxon>
        <taxon>Euglenozoa</taxon>
        <taxon>Kinetoplastea</taxon>
        <taxon>Metakinetoplastina</taxon>
        <taxon>Eubodonida</taxon>
        <taxon>Bodonidae</taxon>
        <taxon>Bodo</taxon>
    </lineage>
</organism>
<keyword evidence="3" id="KW-1185">Reference proteome</keyword>
<evidence type="ECO:0000256" key="1">
    <source>
        <dbReference type="SAM" id="MobiDB-lite"/>
    </source>
</evidence>